<dbReference type="PANTHER" id="PTHR21301:SF10">
    <property type="entry name" value="REVERSE TRANSCRIPTASE DOMAIN-CONTAINING PROTEIN"/>
    <property type="match status" value="1"/>
</dbReference>
<dbReference type="PANTHER" id="PTHR21301">
    <property type="entry name" value="REVERSE TRANSCRIPTASE"/>
    <property type="match status" value="1"/>
</dbReference>
<keyword evidence="2" id="KW-1185">Reference proteome</keyword>
<comment type="caution">
    <text evidence="1">The sequence shown here is derived from an EMBL/GenBank/DDBJ whole genome shotgun (WGS) entry which is preliminary data.</text>
</comment>
<evidence type="ECO:0000313" key="1">
    <source>
        <dbReference type="EMBL" id="CAG2212665.1"/>
    </source>
</evidence>
<protein>
    <submittedName>
        <fullName evidence="1">Uncharacterized protein</fullName>
    </submittedName>
</protein>
<gene>
    <name evidence="1" type="ORF">MEDL_26628</name>
</gene>
<organism evidence="1 2">
    <name type="scientific">Mytilus edulis</name>
    <name type="common">Blue mussel</name>
    <dbReference type="NCBI Taxonomy" id="6550"/>
    <lineage>
        <taxon>Eukaryota</taxon>
        <taxon>Metazoa</taxon>
        <taxon>Spiralia</taxon>
        <taxon>Lophotrochozoa</taxon>
        <taxon>Mollusca</taxon>
        <taxon>Bivalvia</taxon>
        <taxon>Autobranchia</taxon>
        <taxon>Pteriomorphia</taxon>
        <taxon>Mytilida</taxon>
        <taxon>Mytiloidea</taxon>
        <taxon>Mytilidae</taxon>
        <taxon>Mytilinae</taxon>
        <taxon>Mytilus</taxon>
    </lineage>
</organism>
<dbReference type="Proteomes" id="UP000683360">
    <property type="component" value="Unassembled WGS sequence"/>
</dbReference>
<accession>A0A8S3S6S3</accession>
<sequence length="253" mass="29461">MLQIYSDFKTFYRRVRLKHHFFDDSIDDNVQTTPPLNFQDNLARKFRQKSNWIPRKGKDAFVDAFIEATTLRLLTSKPRKWVKQNLTKIERKAIQDLSKNKHIVIKKADKGSAIVILNAANYNQMALTQLMDERFYVETSTNLTTFHTLKINRTLLSLLSKNEINQDIYNFLQVEEPRTPQFYLLPKIHKTFVNGSPPGRPIISGNNGPTEKISSFVDEHIKPFVPLIKSYVKDILTLSTRSNVSKIYQKVLF</sequence>
<dbReference type="AlphaFoldDB" id="A0A8S3S6S3"/>
<evidence type="ECO:0000313" key="2">
    <source>
        <dbReference type="Proteomes" id="UP000683360"/>
    </source>
</evidence>
<dbReference type="EMBL" id="CAJPWZ010001308">
    <property type="protein sequence ID" value="CAG2212665.1"/>
    <property type="molecule type" value="Genomic_DNA"/>
</dbReference>
<name>A0A8S3S6S3_MYTED</name>
<dbReference type="OrthoDB" id="6131042at2759"/>
<reference evidence="1" key="1">
    <citation type="submission" date="2021-03" db="EMBL/GenBank/DDBJ databases">
        <authorList>
            <person name="Bekaert M."/>
        </authorList>
    </citation>
    <scope>NUCLEOTIDE SEQUENCE</scope>
</reference>
<proteinExistence type="predicted"/>